<evidence type="ECO:0000313" key="2">
    <source>
        <dbReference type="EMBL" id="QSS66063.1"/>
    </source>
</evidence>
<organism evidence="2 3">
    <name type="scientific">Ajellomyces capsulatus</name>
    <name type="common">Darling's disease fungus</name>
    <name type="synonym">Histoplasma capsulatum</name>
    <dbReference type="NCBI Taxonomy" id="5037"/>
    <lineage>
        <taxon>Eukaryota</taxon>
        <taxon>Fungi</taxon>
        <taxon>Dikarya</taxon>
        <taxon>Ascomycota</taxon>
        <taxon>Pezizomycotina</taxon>
        <taxon>Eurotiomycetes</taxon>
        <taxon>Eurotiomycetidae</taxon>
        <taxon>Onygenales</taxon>
        <taxon>Ajellomycetaceae</taxon>
        <taxon>Histoplasma</taxon>
    </lineage>
</organism>
<evidence type="ECO:0000256" key="1">
    <source>
        <dbReference type="SAM" id="MobiDB-lite"/>
    </source>
</evidence>
<dbReference type="VEuPathDB" id="FungiDB:I7I51_06914"/>
<protein>
    <submittedName>
        <fullName evidence="2">Uncharacterized protein</fullName>
    </submittedName>
</protein>
<dbReference type="AlphaFoldDB" id="A0A8A1MN59"/>
<gene>
    <name evidence="2" type="ORF">I7I51_06914</name>
</gene>
<dbReference type="Proteomes" id="UP000663671">
    <property type="component" value="Chromosome 3"/>
</dbReference>
<feature type="compositionally biased region" description="Polar residues" evidence="1">
    <location>
        <begin position="1"/>
        <end position="13"/>
    </location>
</feature>
<reference evidence="2" key="1">
    <citation type="submission" date="2021-01" db="EMBL/GenBank/DDBJ databases">
        <title>Chromosome-level genome assembly of a human fungal pathogen reveals clustering of transcriptionally co-regulated genes.</title>
        <authorList>
            <person name="Voorhies M."/>
            <person name="Cohen S."/>
            <person name="Shea T.P."/>
            <person name="Petrus S."/>
            <person name="Munoz J.F."/>
            <person name="Poplawski S."/>
            <person name="Goldman W.E."/>
            <person name="Michael T."/>
            <person name="Cuomo C.A."/>
            <person name="Sil A."/>
            <person name="Beyhan S."/>
        </authorList>
    </citation>
    <scope>NUCLEOTIDE SEQUENCE</scope>
    <source>
        <strain evidence="2">WU24</strain>
    </source>
</reference>
<name>A0A8A1MN59_AJECA</name>
<feature type="region of interest" description="Disordered" evidence="1">
    <location>
        <begin position="1"/>
        <end position="70"/>
    </location>
</feature>
<feature type="region of interest" description="Disordered" evidence="1">
    <location>
        <begin position="89"/>
        <end position="111"/>
    </location>
</feature>
<feature type="compositionally biased region" description="Low complexity" evidence="1">
    <location>
        <begin position="49"/>
        <end position="63"/>
    </location>
</feature>
<dbReference type="OrthoDB" id="10617415at2759"/>
<sequence length="111" mass="12406">MNKSINQSINQPSLYPHITIRPSSTRHPVAPLRQSPITPLDHYARHPIRPSSTRPLRPSSTPPVDYYARHPIRPSSTITLVFHYAPRPLRPSSLSSSDIGTPASPIHHLRG</sequence>
<accession>A0A8A1MN59</accession>
<proteinExistence type="predicted"/>
<evidence type="ECO:0000313" key="3">
    <source>
        <dbReference type="Proteomes" id="UP000663671"/>
    </source>
</evidence>
<dbReference type="EMBL" id="CP069115">
    <property type="protein sequence ID" value="QSS66063.1"/>
    <property type="molecule type" value="Genomic_DNA"/>
</dbReference>